<accession>A0A919VG95</accession>
<keyword evidence="2" id="KW-1185">Reference proteome</keyword>
<organism evidence="1 2">
    <name type="scientific">Clostridium polyendosporum</name>
    <dbReference type="NCBI Taxonomy" id="69208"/>
    <lineage>
        <taxon>Bacteria</taxon>
        <taxon>Bacillati</taxon>
        <taxon>Bacillota</taxon>
        <taxon>Clostridia</taxon>
        <taxon>Eubacteriales</taxon>
        <taxon>Clostridiaceae</taxon>
        <taxon>Clostridium</taxon>
    </lineage>
</organism>
<dbReference type="EMBL" id="BOPZ01000006">
    <property type="protein sequence ID" value="GIM28381.1"/>
    <property type="molecule type" value="Genomic_DNA"/>
</dbReference>
<protein>
    <recommendedName>
        <fullName evidence="3">Phage protein Gp37/Gp68</fullName>
    </recommendedName>
</protein>
<evidence type="ECO:0000313" key="1">
    <source>
        <dbReference type="EMBL" id="GIM28381.1"/>
    </source>
</evidence>
<evidence type="ECO:0000313" key="2">
    <source>
        <dbReference type="Proteomes" id="UP000679179"/>
    </source>
</evidence>
<comment type="caution">
    <text evidence="1">The sequence shown here is derived from an EMBL/GenBank/DDBJ whole genome shotgun (WGS) entry which is preliminary data.</text>
</comment>
<name>A0A919VG95_9CLOT</name>
<dbReference type="Pfam" id="PF07505">
    <property type="entry name" value="DUF5131"/>
    <property type="match status" value="1"/>
</dbReference>
<proteinExistence type="predicted"/>
<gene>
    <name evidence="1" type="ORF">CPJCM30710_10470</name>
</gene>
<dbReference type="InterPro" id="IPR011101">
    <property type="entry name" value="DUF5131"/>
</dbReference>
<dbReference type="AlphaFoldDB" id="A0A919VG95"/>
<evidence type="ECO:0008006" key="3">
    <source>
        <dbReference type="Google" id="ProtNLM"/>
    </source>
</evidence>
<sequence length="268" mass="31315">MYFLDSTRNRHGSEIYKVKNNFNLPLKKDRQGNYKIKSGERIRVCMTSDFFLEEADSWRDEAWDMMRQRPDVLFFLLTKRAERVETCLPKDWGNGWNNICMNVTAENQRRADERISILLDLPFQYKGVVAAPLLEEIHIEKYLEKGKIDTVTVGGENYSGARPCDYAWVKSLYEQCVQYDVNFNFYETGSHFIKDGKHYHITKELQEIQAAKSGLYHQGSPIVFTYTQVQEYKQMELFNPVLRKKNCLKCSSCHKKNTCSGCSNCGRC</sequence>
<dbReference type="Proteomes" id="UP000679179">
    <property type="component" value="Unassembled WGS sequence"/>
</dbReference>
<reference evidence="1" key="1">
    <citation type="submission" date="2021-03" db="EMBL/GenBank/DDBJ databases">
        <title>Taxonomic study of Clostridium polyendosporum from meadow-gley soil under rice.</title>
        <authorList>
            <person name="Kobayashi H."/>
            <person name="Tanizawa Y."/>
            <person name="Yagura M."/>
        </authorList>
    </citation>
    <scope>NUCLEOTIDE SEQUENCE</scope>
    <source>
        <strain evidence="1">JCM 30710</strain>
    </source>
</reference>